<feature type="domain" description="Glutamyl/glutaminyl-tRNA synthetase class Ib catalytic" evidence="9">
    <location>
        <begin position="13"/>
        <end position="330"/>
    </location>
</feature>
<keyword evidence="6 8" id="KW-0648">Protein biosynthesis</keyword>
<dbReference type="PANTHER" id="PTHR43311:SF2">
    <property type="entry name" value="GLUTAMATE--TRNA LIGASE, MITOCHONDRIAL-RELATED"/>
    <property type="match status" value="1"/>
</dbReference>
<dbReference type="InterPro" id="IPR049940">
    <property type="entry name" value="GluQ/Sye"/>
</dbReference>
<evidence type="ECO:0000259" key="9">
    <source>
        <dbReference type="Pfam" id="PF00749"/>
    </source>
</evidence>
<keyword evidence="2 8" id="KW-0963">Cytoplasm</keyword>
<evidence type="ECO:0000256" key="3">
    <source>
        <dbReference type="ARBA" id="ARBA00022598"/>
    </source>
</evidence>
<dbReference type="Gene3D" id="3.40.50.620">
    <property type="entry name" value="HUPs"/>
    <property type="match status" value="1"/>
</dbReference>
<evidence type="ECO:0000256" key="5">
    <source>
        <dbReference type="ARBA" id="ARBA00022840"/>
    </source>
</evidence>
<dbReference type="GO" id="GO:0004818">
    <property type="term" value="F:glutamate-tRNA ligase activity"/>
    <property type="evidence" value="ECO:0007669"/>
    <property type="project" value="UniProtKB-EC"/>
</dbReference>
<comment type="cofactor">
    <cofactor evidence="8">
        <name>Zn(2+)</name>
        <dbReference type="ChEBI" id="CHEBI:29105"/>
    </cofactor>
    <text evidence="8">Binds 1 zinc ion per subunit.</text>
</comment>
<comment type="similarity">
    <text evidence="1 8">Belongs to the class-I aminoacyl-tRNA synthetase family. Glutamate--tRNA ligase type 1 subfamily.</text>
</comment>
<name>A0ABV8HIN8_9ACTN</name>
<keyword evidence="5 8" id="KW-0067">ATP-binding</keyword>
<sequence>MASAPSTPGDAAVRVRFCPSPTGNPHVGLVRTALFNWAFARHHQGTLVFRIEDTDAARDSEESYQQLLDSMRWLGLDWDEGPEVGGPYAPYRQSQRMEIYADVARRLKETGHAYDCYCTPEELETRRAQARAAGKPSGYDGHCRHLSEEQVAAYLAEGRPAIVRFRMPDETITFTDLVRGELTFAPENVPDFGIVRANGAPLYTLVNPVDDALMDITHVLRGEDLLSSTPRQIGLYRALIELGVATRVPEFGHLPYVMGEGNKKLSKRDPEASLNLYRERGFLPEGLLNYLSLLGWSYSADQDVFSTAEMIARFDIADVNANPARFDLKKAEAINADHIRRLEPKDFAEACRPWLRAPYAPWPPESFDEAAWQAIAPFAQTRVTVLSDITANVDFLFLDRPVEDEASWAKAMKDGAAGLLRTARDNLAAADWSSAESLKGAVLAAGETHGLKLGKAQAPVRVAVTGRTVGLPLFESLQILGRDRTLARIDAALAELGG</sequence>
<feature type="binding site" evidence="8">
    <location>
        <position position="143"/>
    </location>
    <ligand>
        <name>Zn(2+)</name>
        <dbReference type="ChEBI" id="CHEBI:29105"/>
    </ligand>
</feature>
<dbReference type="EMBL" id="JBHSBB010000005">
    <property type="protein sequence ID" value="MFC4030670.1"/>
    <property type="molecule type" value="Genomic_DNA"/>
</dbReference>
<feature type="binding site" evidence="8">
    <location>
        <position position="145"/>
    </location>
    <ligand>
        <name>Zn(2+)</name>
        <dbReference type="ChEBI" id="CHEBI:29105"/>
    </ligand>
</feature>
<evidence type="ECO:0000259" key="10">
    <source>
        <dbReference type="Pfam" id="PF19269"/>
    </source>
</evidence>
<dbReference type="RefSeq" id="WP_386426228.1">
    <property type="nucleotide sequence ID" value="NZ_JBHSBB010000005.1"/>
</dbReference>
<dbReference type="HAMAP" id="MF_00022">
    <property type="entry name" value="Glu_tRNA_synth_type1"/>
    <property type="match status" value="1"/>
</dbReference>
<comment type="subcellular location">
    <subcellularLocation>
        <location evidence="8">Cytoplasm</location>
    </subcellularLocation>
</comment>
<keyword evidence="8" id="KW-0479">Metal-binding</keyword>
<feature type="binding site" evidence="8">
    <location>
        <position position="118"/>
    </location>
    <ligand>
        <name>Zn(2+)</name>
        <dbReference type="ChEBI" id="CHEBI:29105"/>
    </ligand>
</feature>
<evidence type="ECO:0000256" key="6">
    <source>
        <dbReference type="ARBA" id="ARBA00022917"/>
    </source>
</evidence>
<reference evidence="12" key="1">
    <citation type="journal article" date="2019" name="Int. J. Syst. Evol. Microbiol.">
        <title>The Global Catalogue of Microorganisms (GCM) 10K type strain sequencing project: providing services to taxonomists for standard genome sequencing and annotation.</title>
        <authorList>
            <consortium name="The Broad Institute Genomics Platform"/>
            <consortium name="The Broad Institute Genome Sequencing Center for Infectious Disease"/>
            <person name="Wu L."/>
            <person name="Ma J."/>
        </authorList>
    </citation>
    <scope>NUCLEOTIDE SEQUENCE [LARGE SCALE GENOMIC DNA]</scope>
    <source>
        <strain evidence="12">CGMCC 4.7237</strain>
    </source>
</reference>
<evidence type="ECO:0000256" key="4">
    <source>
        <dbReference type="ARBA" id="ARBA00022741"/>
    </source>
</evidence>
<feature type="short sequence motif" description="'HIGH' region" evidence="8">
    <location>
        <begin position="19"/>
        <end position="29"/>
    </location>
</feature>
<dbReference type="CDD" id="cd00808">
    <property type="entry name" value="GluRS_core"/>
    <property type="match status" value="1"/>
</dbReference>
<dbReference type="InterPro" id="IPR020058">
    <property type="entry name" value="Glu/Gln-tRNA-synth_Ib_cat-dom"/>
</dbReference>
<evidence type="ECO:0000256" key="8">
    <source>
        <dbReference type="HAMAP-Rule" id="MF_00022"/>
    </source>
</evidence>
<dbReference type="InterPro" id="IPR000924">
    <property type="entry name" value="Glu/Gln-tRNA-synth"/>
</dbReference>
<keyword evidence="4 8" id="KW-0547">Nucleotide-binding</keyword>
<comment type="catalytic activity">
    <reaction evidence="8">
        <text>tRNA(Glu) + L-glutamate + ATP = L-glutamyl-tRNA(Glu) + AMP + diphosphate</text>
        <dbReference type="Rhea" id="RHEA:23540"/>
        <dbReference type="Rhea" id="RHEA-COMP:9663"/>
        <dbReference type="Rhea" id="RHEA-COMP:9680"/>
        <dbReference type="ChEBI" id="CHEBI:29985"/>
        <dbReference type="ChEBI" id="CHEBI:30616"/>
        <dbReference type="ChEBI" id="CHEBI:33019"/>
        <dbReference type="ChEBI" id="CHEBI:78442"/>
        <dbReference type="ChEBI" id="CHEBI:78520"/>
        <dbReference type="ChEBI" id="CHEBI:456215"/>
        <dbReference type="EC" id="6.1.1.17"/>
    </reaction>
</comment>
<dbReference type="InterPro" id="IPR033910">
    <property type="entry name" value="GluRS_core"/>
</dbReference>
<dbReference type="SUPFAM" id="SSF48163">
    <property type="entry name" value="An anticodon-binding domain of class I aminoacyl-tRNA synthetases"/>
    <property type="match status" value="1"/>
</dbReference>
<keyword evidence="12" id="KW-1185">Reference proteome</keyword>
<dbReference type="Gene3D" id="1.10.10.350">
    <property type="match status" value="1"/>
</dbReference>
<dbReference type="Pfam" id="PF00749">
    <property type="entry name" value="tRNA-synt_1c"/>
    <property type="match status" value="1"/>
</dbReference>
<dbReference type="NCBIfam" id="TIGR00464">
    <property type="entry name" value="gltX_bact"/>
    <property type="match status" value="1"/>
</dbReference>
<comment type="function">
    <text evidence="8">Catalyzes the attachment of glutamate to tRNA(Glu) in a two-step reaction: glutamate is first activated by ATP to form Glu-AMP and then transferred to the acceptor end of tRNA(Glu).</text>
</comment>
<dbReference type="InterPro" id="IPR045462">
    <property type="entry name" value="aa-tRNA-synth_I_cd-bd"/>
</dbReference>
<dbReference type="InterPro" id="IPR020752">
    <property type="entry name" value="Glu-tRNA-synth_I_codon-bd_sub1"/>
</dbReference>
<feature type="short sequence motif" description="'KMSKS' region" evidence="8">
    <location>
        <begin position="264"/>
        <end position="268"/>
    </location>
</feature>
<feature type="domain" description="Aminoacyl-tRNA synthetase class I anticodon-binding" evidence="10">
    <location>
        <begin position="347"/>
        <end position="493"/>
    </location>
</feature>
<dbReference type="EC" id="6.1.1.17" evidence="8"/>
<dbReference type="Gene3D" id="1.10.8.70">
    <property type="entry name" value="Glutamate-tRNA synthetase, class I, anticodon-binding domain 1"/>
    <property type="match status" value="1"/>
</dbReference>
<evidence type="ECO:0000256" key="7">
    <source>
        <dbReference type="ARBA" id="ARBA00023146"/>
    </source>
</evidence>
<evidence type="ECO:0000313" key="11">
    <source>
        <dbReference type="EMBL" id="MFC4030670.1"/>
    </source>
</evidence>
<dbReference type="PANTHER" id="PTHR43311">
    <property type="entry name" value="GLUTAMATE--TRNA LIGASE"/>
    <property type="match status" value="1"/>
</dbReference>
<accession>A0ABV8HIN8</accession>
<comment type="caution">
    <text evidence="11">The sequence shown here is derived from an EMBL/GenBank/DDBJ whole genome shotgun (WGS) entry which is preliminary data.</text>
</comment>
<dbReference type="InterPro" id="IPR014729">
    <property type="entry name" value="Rossmann-like_a/b/a_fold"/>
</dbReference>
<keyword evidence="8" id="KW-0862">Zinc</keyword>
<feature type="binding site" evidence="8">
    <location>
        <position position="267"/>
    </location>
    <ligand>
        <name>ATP</name>
        <dbReference type="ChEBI" id="CHEBI:30616"/>
    </ligand>
</feature>
<evidence type="ECO:0000313" key="12">
    <source>
        <dbReference type="Proteomes" id="UP001595765"/>
    </source>
</evidence>
<protein>
    <recommendedName>
        <fullName evidence="8">Glutamate--tRNA ligase</fullName>
        <ecNumber evidence="8">6.1.1.17</ecNumber>
    </recommendedName>
    <alternativeName>
        <fullName evidence="8">Glutamyl-tRNA synthetase</fullName>
        <shortName evidence="8">GluRS</shortName>
    </alternativeName>
</protein>
<dbReference type="PRINTS" id="PR00987">
    <property type="entry name" value="TRNASYNTHGLU"/>
</dbReference>
<feature type="binding site" evidence="8">
    <location>
        <position position="116"/>
    </location>
    <ligand>
        <name>Zn(2+)</name>
        <dbReference type="ChEBI" id="CHEBI:29105"/>
    </ligand>
</feature>
<evidence type="ECO:0000256" key="1">
    <source>
        <dbReference type="ARBA" id="ARBA00007894"/>
    </source>
</evidence>
<dbReference type="Proteomes" id="UP001595765">
    <property type="component" value="Unassembled WGS sequence"/>
</dbReference>
<dbReference type="InterPro" id="IPR004527">
    <property type="entry name" value="Glu-tRNA-ligase_bac/mito"/>
</dbReference>
<dbReference type="SUPFAM" id="SSF52374">
    <property type="entry name" value="Nucleotidylyl transferase"/>
    <property type="match status" value="1"/>
</dbReference>
<comment type="subunit">
    <text evidence="8">Monomer.</text>
</comment>
<organism evidence="11 12">
    <name type="scientific">Streptomyces polygonati</name>
    <dbReference type="NCBI Taxonomy" id="1617087"/>
    <lineage>
        <taxon>Bacteria</taxon>
        <taxon>Bacillati</taxon>
        <taxon>Actinomycetota</taxon>
        <taxon>Actinomycetes</taxon>
        <taxon>Kitasatosporales</taxon>
        <taxon>Streptomycetaceae</taxon>
        <taxon>Streptomyces</taxon>
    </lineage>
</organism>
<evidence type="ECO:0000256" key="2">
    <source>
        <dbReference type="ARBA" id="ARBA00022490"/>
    </source>
</evidence>
<gene>
    <name evidence="8 11" type="primary">gltX</name>
    <name evidence="11" type="ORF">ACFO3J_04215</name>
</gene>
<keyword evidence="3 8" id="KW-0436">Ligase</keyword>
<dbReference type="InterPro" id="IPR020751">
    <property type="entry name" value="aa-tRNA-synth_I_codon-bd_sub2"/>
</dbReference>
<proteinExistence type="inferred from homology"/>
<dbReference type="Pfam" id="PF19269">
    <property type="entry name" value="Anticodon_2"/>
    <property type="match status" value="1"/>
</dbReference>
<dbReference type="InterPro" id="IPR008925">
    <property type="entry name" value="aa_tRNA-synth_I_cd-bd_sf"/>
</dbReference>
<keyword evidence="7 8" id="KW-0030">Aminoacyl-tRNA synthetase</keyword>